<evidence type="ECO:0000313" key="2">
    <source>
        <dbReference type="EMBL" id="EMG46410.1"/>
    </source>
</evidence>
<organism evidence="2 3">
    <name type="scientific">Candida maltosa (strain Xu316)</name>
    <name type="common">Yeast</name>
    <dbReference type="NCBI Taxonomy" id="1245528"/>
    <lineage>
        <taxon>Eukaryota</taxon>
        <taxon>Fungi</taxon>
        <taxon>Dikarya</taxon>
        <taxon>Ascomycota</taxon>
        <taxon>Saccharomycotina</taxon>
        <taxon>Pichiomycetes</taxon>
        <taxon>Debaryomycetaceae</taxon>
        <taxon>Candida/Lodderomyces clade</taxon>
        <taxon>Candida</taxon>
    </lineage>
</organism>
<name>M3JU64_CANMX</name>
<sequence length="179" mass="20988">MSNPVKPLNQSQLRLLHYFNLSHAQTDVPLSRLYSLLYSKEEENQQMMFPAILSQKFCLKCGTLFIPGLSVTLKVIYKTNKKDKKSQRRLRFRCLSCRNNQYEDDLIQNKPVVEKKVIPMENDTKLDTPVEKVVVKSKAKERSKKRKMTNNLSNMLQEKKKQKTEESKLGSMNLMEFLK</sequence>
<dbReference type="OrthoDB" id="4023582at2759"/>
<dbReference type="Gene3D" id="6.20.50.20">
    <property type="match status" value="1"/>
</dbReference>
<dbReference type="EMBL" id="AOGT01002018">
    <property type="protein sequence ID" value="EMG46410.1"/>
    <property type="molecule type" value="Genomic_DNA"/>
</dbReference>
<comment type="caution">
    <text evidence="2">The sequence shown here is derived from an EMBL/GenBank/DDBJ whole genome shotgun (WGS) entry which is preliminary data.</text>
</comment>
<dbReference type="STRING" id="1245528.M3JU64"/>
<dbReference type="PANTHER" id="PTHR14742">
    <property type="entry name" value="RIBONUCLEASE P SUBUNIT P21"/>
    <property type="match status" value="1"/>
</dbReference>
<dbReference type="Pfam" id="PF04032">
    <property type="entry name" value="Rpr2"/>
    <property type="match status" value="1"/>
</dbReference>
<dbReference type="InterPro" id="IPR007175">
    <property type="entry name" value="Rpr2/Snm1/Rpp21"/>
</dbReference>
<dbReference type="HOGENOM" id="CLU_122019_0_0_1"/>
<feature type="region of interest" description="Disordered" evidence="1">
    <location>
        <begin position="138"/>
        <end position="172"/>
    </location>
</feature>
<dbReference type="Proteomes" id="UP000011777">
    <property type="component" value="Unassembled WGS sequence"/>
</dbReference>
<dbReference type="GO" id="GO:0008033">
    <property type="term" value="P:tRNA processing"/>
    <property type="evidence" value="ECO:0007669"/>
    <property type="project" value="TreeGrafter"/>
</dbReference>
<dbReference type="OMA" id="KCIQVNC"/>
<proteinExistence type="predicted"/>
<dbReference type="AlphaFoldDB" id="M3JU64"/>
<feature type="compositionally biased region" description="Basic and acidic residues" evidence="1">
    <location>
        <begin position="157"/>
        <end position="168"/>
    </location>
</feature>
<dbReference type="PANTHER" id="PTHR14742:SF3">
    <property type="entry name" value="RIBONUCLEASE MRP PROTEIN SUBUNIT SNM1"/>
    <property type="match status" value="1"/>
</dbReference>
<dbReference type="GO" id="GO:0005655">
    <property type="term" value="C:nucleolar ribonuclease P complex"/>
    <property type="evidence" value="ECO:0007669"/>
    <property type="project" value="TreeGrafter"/>
</dbReference>
<reference evidence="2 3" key="1">
    <citation type="submission" date="2013-02" db="EMBL/GenBank/DDBJ databases">
        <title>Genome sequence of Candida maltosa Xu316, a potential industrial strain for xylitol and ethanol production.</title>
        <authorList>
            <person name="Yu J."/>
            <person name="Wang Q."/>
            <person name="Geng X."/>
            <person name="Bao W."/>
            <person name="He P."/>
            <person name="Cai J."/>
        </authorList>
    </citation>
    <scope>NUCLEOTIDE SEQUENCE [LARGE SCALE GENOMIC DNA]</scope>
    <source>
        <strain evidence="3">Xu316</strain>
    </source>
</reference>
<keyword evidence="3" id="KW-1185">Reference proteome</keyword>
<protein>
    <submittedName>
        <fullName evidence="2">Uncharacterized protein</fullName>
    </submittedName>
</protein>
<accession>M3JU64</accession>
<evidence type="ECO:0000313" key="3">
    <source>
        <dbReference type="Proteomes" id="UP000011777"/>
    </source>
</evidence>
<evidence type="ECO:0000256" key="1">
    <source>
        <dbReference type="SAM" id="MobiDB-lite"/>
    </source>
</evidence>
<dbReference type="eggNOG" id="ENOG502S5IC">
    <property type="taxonomic scope" value="Eukaryota"/>
</dbReference>
<gene>
    <name evidence="2" type="ORF">G210_3342</name>
</gene>